<dbReference type="STRING" id="576117.SAMN04488138_10250"/>
<protein>
    <submittedName>
        <fullName evidence="2">Predicted amidohydrolase</fullName>
    </submittedName>
</protein>
<proteinExistence type="predicted"/>
<organism evidence="2 3">
    <name type="scientific">Celeribacter halophilus</name>
    <dbReference type="NCBI Taxonomy" id="576117"/>
    <lineage>
        <taxon>Bacteria</taxon>
        <taxon>Pseudomonadati</taxon>
        <taxon>Pseudomonadota</taxon>
        <taxon>Alphaproteobacteria</taxon>
        <taxon>Rhodobacterales</taxon>
        <taxon>Roseobacteraceae</taxon>
        <taxon>Celeribacter</taxon>
    </lineage>
</organism>
<dbReference type="Gene3D" id="3.60.110.10">
    <property type="entry name" value="Carbon-nitrogen hydrolase"/>
    <property type="match status" value="1"/>
</dbReference>
<evidence type="ECO:0000259" key="1">
    <source>
        <dbReference type="PROSITE" id="PS50263"/>
    </source>
</evidence>
<dbReference type="GO" id="GO:0016787">
    <property type="term" value="F:hydrolase activity"/>
    <property type="evidence" value="ECO:0007669"/>
    <property type="project" value="UniProtKB-KW"/>
</dbReference>
<evidence type="ECO:0000313" key="3">
    <source>
        <dbReference type="Proteomes" id="UP000183299"/>
    </source>
</evidence>
<dbReference type="SUPFAM" id="SSF56317">
    <property type="entry name" value="Carbon-nitrogen hydrolase"/>
    <property type="match status" value="1"/>
</dbReference>
<feature type="domain" description="CN hydrolase" evidence="1">
    <location>
        <begin position="1"/>
        <end position="253"/>
    </location>
</feature>
<dbReference type="Pfam" id="PF00795">
    <property type="entry name" value="CN_hydrolase"/>
    <property type="match status" value="1"/>
</dbReference>
<dbReference type="EMBL" id="FORY01000002">
    <property type="protein sequence ID" value="SFJ11756.1"/>
    <property type="molecule type" value="Genomic_DNA"/>
</dbReference>
<dbReference type="Proteomes" id="UP000183299">
    <property type="component" value="Unassembled WGS sequence"/>
</dbReference>
<evidence type="ECO:0000313" key="2">
    <source>
        <dbReference type="EMBL" id="SFJ11756.1"/>
    </source>
</evidence>
<name>A0A1I3NSP3_9RHOB</name>
<dbReference type="PROSITE" id="PS50263">
    <property type="entry name" value="CN_HYDROLASE"/>
    <property type="match status" value="1"/>
</dbReference>
<dbReference type="InterPro" id="IPR003010">
    <property type="entry name" value="C-N_Hydrolase"/>
</dbReference>
<keyword evidence="3" id="KW-1185">Reference proteome</keyword>
<dbReference type="GeneID" id="98663861"/>
<keyword evidence="2" id="KW-0378">Hydrolase</keyword>
<reference evidence="2 3" key="1">
    <citation type="submission" date="2016-10" db="EMBL/GenBank/DDBJ databases">
        <authorList>
            <person name="de Groot N.N."/>
        </authorList>
    </citation>
    <scope>NUCLEOTIDE SEQUENCE [LARGE SCALE GENOMIC DNA]</scope>
    <source>
        <strain evidence="2 3">CGMCC 1.8891</strain>
    </source>
</reference>
<dbReference type="AlphaFoldDB" id="A0A1I3NSP3"/>
<dbReference type="PANTHER" id="PTHR23088:SF50">
    <property type="entry name" value="HYDROLASE YHCX"/>
    <property type="match status" value="1"/>
</dbReference>
<sequence length="289" mass="31244">MKLIAFSWQPDWAQTPDHWLDRYRAALSVAEADRESLVVFPEYAALEAALYGDVNLDARGWMTRGADHFESYCDGIRTLVAETGATILGGSGFARVGDSIINRALFCAPEGEGYINKRTPTLYERDIDLSAGEASPLFETRFGKVAGLICYDSEFPRLSRHYAEAGADILLVPSCTDTEHGAMRVEIACRARALEGQMIVAMAPLVGEVPDCEVIDVNFGQAAIFGPPDGAFPATGILATGTKHFQSTATLETLGESVAEARKGGAVSVKTHWPESETPQKAVKTLNLR</sequence>
<accession>A0A1I3NSP3</accession>
<dbReference type="PANTHER" id="PTHR23088">
    <property type="entry name" value="NITRILASE-RELATED"/>
    <property type="match status" value="1"/>
</dbReference>
<dbReference type="InterPro" id="IPR036526">
    <property type="entry name" value="C-N_Hydrolase_sf"/>
</dbReference>
<dbReference type="RefSeq" id="WP_066605807.1">
    <property type="nucleotide sequence ID" value="NZ_FORY01000002.1"/>
</dbReference>
<gene>
    <name evidence="2" type="ORF">SAMN04488138_10250</name>
</gene>